<protein>
    <recommendedName>
        <fullName evidence="3">Putative 2-succinyl-6-hydroxy-2,4-cyclohexadiene-1-carboxylate synthase</fullName>
        <shortName evidence="3">SHCHC synthase</shortName>
        <ecNumber evidence="3">4.2.99.20</ecNumber>
    </recommendedName>
</protein>
<dbReference type="GO" id="GO:0009234">
    <property type="term" value="P:menaquinone biosynthetic process"/>
    <property type="evidence" value="ECO:0007669"/>
    <property type="project" value="UniProtKB-UniRule"/>
</dbReference>
<dbReference type="STRING" id="240427.AYR62_00645"/>
<evidence type="ECO:0000256" key="1">
    <source>
        <dbReference type="ARBA" id="ARBA00022428"/>
    </source>
</evidence>
<dbReference type="NCBIfam" id="TIGR03695">
    <property type="entry name" value="menH_SHCHC"/>
    <property type="match status" value="1"/>
</dbReference>
<dbReference type="Proteomes" id="UP000093267">
    <property type="component" value="Chromosome"/>
</dbReference>
<dbReference type="EC" id="4.2.99.20" evidence="3"/>
<organism evidence="5 6">
    <name type="scientific">Secundilactobacillus paracollinoides</name>
    <dbReference type="NCBI Taxonomy" id="240427"/>
    <lineage>
        <taxon>Bacteria</taxon>
        <taxon>Bacillati</taxon>
        <taxon>Bacillota</taxon>
        <taxon>Bacilli</taxon>
        <taxon>Lactobacillales</taxon>
        <taxon>Lactobacillaceae</taxon>
        <taxon>Secundilactobacillus</taxon>
    </lineage>
</organism>
<sequence>MKITTQTSQINVSHSGNGAPIWVLLHGFMGTEIDFEWLKPRLSGSVICPDLLGHGATVTQPETAFSMANQVEALHDMLGQLYPQNVTYNVVGYSMGGRVAIAFAAQYPDLIAHLFVESGRPGLASAQERADRQAHDAQLATQLETTGLTNFVDRWEALPLFATQRNLPAETQQRVRAGRLAQAPQLLAKSLREMGTGSQPDYWSSLATFTFPVTLITGQQDEKFTKLADAMMTTLPNAQHRVVTNAGHNVHLEQPEAFLDILTGGD</sequence>
<keyword evidence="1 3" id="KW-0474">Menaquinone biosynthesis</keyword>
<dbReference type="HAMAP" id="MF_01660">
    <property type="entry name" value="MenH"/>
    <property type="match status" value="1"/>
</dbReference>
<dbReference type="PRINTS" id="PR00111">
    <property type="entry name" value="ABHYDROLASE"/>
</dbReference>
<dbReference type="InterPro" id="IPR029058">
    <property type="entry name" value="AB_hydrolase_fold"/>
</dbReference>
<dbReference type="RefSeq" id="WP_056987300.1">
    <property type="nucleotide sequence ID" value="NZ_CP014912.1"/>
</dbReference>
<feature type="domain" description="AB hydrolase-1" evidence="4">
    <location>
        <begin position="23"/>
        <end position="260"/>
    </location>
</feature>
<comment type="subunit">
    <text evidence="3">Monomer.</text>
</comment>
<comment type="pathway">
    <text evidence="3">Quinol/quinone metabolism; menaquinone biosynthesis.</text>
</comment>
<dbReference type="GO" id="GO:0070205">
    <property type="term" value="F:2-succinyl-6-hydroxy-2,4-cyclohexadiene-1-carboxylate synthase activity"/>
    <property type="evidence" value="ECO:0007669"/>
    <property type="project" value="UniProtKB-UniRule"/>
</dbReference>
<dbReference type="InterPro" id="IPR022485">
    <property type="entry name" value="SHCHC_synthase_MenH"/>
</dbReference>
<dbReference type="KEGG" id="lpd:AYR62_00645"/>
<dbReference type="Gene3D" id="3.40.50.1820">
    <property type="entry name" value="alpha/beta hydrolase"/>
    <property type="match status" value="1"/>
</dbReference>
<dbReference type="Pfam" id="PF12697">
    <property type="entry name" value="Abhydrolase_6"/>
    <property type="match status" value="1"/>
</dbReference>
<evidence type="ECO:0000256" key="3">
    <source>
        <dbReference type="HAMAP-Rule" id="MF_01660"/>
    </source>
</evidence>
<keyword evidence="6" id="KW-1185">Reference proteome</keyword>
<dbReference type="UniPathway" id="UPA01057">
    <property type="reaction ID" value="UER00900"/>
</dbReference>
<accession>A0A1B2IVL7</accession>
<evidence type="ECO:0000259" key="4">
    <source>
        <dbReference type="Pfam" id="PF12697"/>
    </source>
</evidence>
<dbReference type="InterPro" id="IPR000073">
    <property type="entry name" value="AB_hydrolase_1"/>
</dbReference>
<gene>
    <name evidence="3" type="primary">menH</name>
    <name evidence="5" type="ORF">AYR63_02305</name>
</gene>
<proteinExistence type="inferred from homology"/>
<dbReference type="PANTHER" id="PTHR42916">
    <property type="entry name" value="2-SUCCINYL-5-ENOLPYRUVYL-6-HYDROXY-3-CYCLOHEXENE-1-CARBOXYLATE SYNTHASE"/>
    <property type="match status" value="1"/>
</dbReference>
<evidence type="ECO:0000313" key="5">
    <source>
        <dbReference type="EMBL" id="ANZ66093.1"/>
    </source>
</evidence>
<comment type="catalytic activity">
    <reaction evidence="3">
        <text>5-enolpyruvoyl-6-hydroxy-2-succinyl-cyclohex-3-ene-1-carboxylate = (1R,6R)-6-hydroxy-2-succinyl-cyclohexa-2,4-diene-1-carboxylate + pyruvate</text>
        <dbReference type="Rhea" id="RHEA:25597"/>
        <dbReference type="ChEBI" id="CHEBI:15361"/>
        <dbReference type="ChEBI" id="CHEBI:58689"/>
        <dbReference type="ChEBI" id="CHEBI:58818"/>
        <dbReference type="EC" id="4.2.99.20"/>
    </reaction>
</comment>
<dbReference type="SUPFAM" id="SSF53474">
    <property type="entry name" value="alpha/beta-Hydrolases"/>
    <property type="match status" value="1"/>
</dbReference>
<comment type="function">
    <text evidence="3">Catalyzes a proton abstraction reaction that results in 2,5-elimination of pyruvate from 2-succinyl-5-enolpyruvyl-6-hydroxy-3-cyclohexene-1-carboxylate (SEPHCHC) and the formation of 2-succinyl-6-hydroxy-2,4-cyclohexadiene-1-carboxylate (SHCHC).</text>
</comment>
<keyword evidence="2 3" id="KW-0456">Lyase</keyword>
<dbReference type="EMBL" id="CP014924">
    <property type="protein sequence ID" value="ANZ66093.1"/>
    <property type="molecule type" value="Genomic_DNA"/>
</dbReference>
<dbReference type="PANTHER" id="PTHR42916:SF1">
    <property type="entry name" value="PROTEIN PHYLLO, CHLOROPLASTIC"/>
    <property type="match status" value="1"/>
</dbReference>
<comment type="pathway">
    <text evidence="3">Quinol/quinone metabolism; 1,4-dihydroxy-2-naphthoate biosynthesis; 1,4-dihydroxy-2-naphthoate from chorismate: step 3/7.</text>
</comment>
<name>A0A1B2IVL7_9LACO</name>
<reference evidence="5 6" key="1">
    <citation type="submission" date="2016-03" db="EMBL/GenBank/DDBJ databases">
        <title>Pediococcus and Lactobacillus from brewery environment - whole genome sequencing and assembly.</title>
        <authorList>
            <person name="Behr J."/>
            <person name="Geissler A.J."/>
            <person name="Vogel R.F."/>
        </authorList>
    </citation>
    <scope>NUCLEOTIDE SEQUENCE [LARGE SCALE GENOMIC DNA]</scope>
    <source>
        <strain evidence="5 6">TMW 1.1995</strain>
    </source>
</reference>
<dbReference type="AlphaFoldDB" id="A0A1B2IVL7"/>
<comment type="similarity">
    <text evidence="3">Belongs to the AB hydrolase superfamily. MenH family.</text>
</comment>
<evidence type="ECO:0000313" key="6">
    <source>
        <dbReference type="Proteomes" id="UP000093267"/>
    </source>
</evidence>
<evidence type="ECO:0000256" key="2">
    <source>
        <dbReference type="ARBA" id="ARBA00023239"/>
    </source>
</evidence>
<dbReference type="UniPathway" id="UPA00079"/>